<accession>A0A9R1E4T9</accession>
<evidence type="ECO:0000313" key="2">
    <source>
        <dbReference type="EMBL" id="KAF7003137.1"/>
    </source>
</evidence>
<dbReference type="AlphaFoldDB" id="A0A9R1E4T9"/>
<sequence>WATAPPPTPPGATMVRIASAPSPTTSVATSSPASLSRTLRALPPSPPTSARSG</sequence>
<feature type="compositionally biased region" description="Pro residues" evidence="1">
    <location>
        <begin position="1"/>
        <end position="10"/>
    </location>
</feature>
<name>A0A9R1E4T9_WHEAT</name>
<dbReference type="EMBL" id="CM022214">
    <property type="protein sequence ID" value="KAF7003137.1"/>
    <property type="molecule type" value="Genomic_DNA"/>
</dbReference>
<reference evidence="2" key="2">
    <citation type="submission" date="2020-03" db="EMBL/GenBank/DDBJ databases">
        <title>The second near-complete assembly of the hexaploid bread wheat (Triticum aestivum) genome.</title>
        <authorList>
            <person name="Zimin A.V."/>
            <person name="Puiu D."/>
            <person name="Shumante A."/>
            <person name="Alonge M."/>
            <person name="Salzberg S.L."/>
        </authorList>
    </citation>
    <scope>NUCLEOTIDE SEQUENCE</scope>
    <source>
        <tissue evidence="2">Leaf</tissue>
    </source>
</reference>
<organism evidence="2">
    <name type="scientific">Triticum aestivum</name>
    <name type="common">Wheat</name>
    <dbReference type="NCBI Taxonomy" id="4565"/>
    <lineage>
        <taxon>Eukaryota</taxon>
        <taxon>Viridiplantae</taxon>
        <taxon>Streptophyta</taxon>
        <taxon>Embryophyta</taxon>
        <taxon>Tracheophyta</taxon>
        <taxon>Spermatophyta</taxon>
        <taxon>Magnoliopsida</taxon>
        <taxon>Liliopsida</taxon>
        <taxon>Poales</taxon>
        <taxon>Poaceae</taxon>
        <taxon>BOP clade</taxon>
        <taxon>Pooideae</taxon>
        <taxon>Triticodae</taxon>
        <taxon>Triticeae</taxon>
        <taxon>Triticinae</taxon>
        <taxon>Triticum</taxon>
    </lineage>
</organism>
<dbReference type="Proteomes" id="UP000815260">
    <property type="component" value="Chromosome 2A"/>
</dbReference>
<feature type="non-terminal residue" evidence="2">
    <location>
        <position position="1"/>
    </location>
</feature>
<comment type="caution">
    <text evidence="2">The sequence shown here is derived from an EMBL/GenBank/DDBJ whole genome shotgun (WGS) entry which is preliminary data.</text>
</comment>
<evidence type="ECO:0000256" key="1">
    <source>
        <dbReference type="SAM" id="MobiDB-lite"/>
    </source>
</evidence>
<feature type="non-terminal residue" evidence="2">
    <location>
        <position position="53"/>
    </location>
</feature>
<proteinExistence type="predicted"/>
<reference evidence="2" key="1">
    <citation type="journal article" date="2017" name="Gigascience">
        <title>The first near-complete assembly of the hexaploid bread wheat genome, Triticum aestivum.</title>
        <authorList>
            <person name="Zimin A.V."/>
            <person name="Puiu D."/>
            <person name="Hall R."/>
            <person name="Kingan S."/>
            <person name="Clavijo B.J."/>
            <person name="Salzberg S.L."/>
        </authorList>
    </citation>
    <scope>NUCLEOTIDE SEQUENCE</scope>
    <source>
        <tissue evidence="2">Leaf</tissue>
    </source>
</reference>
<gene>
    <name evidence="2" type="ORF">CFC21_018503</name>
</gene>
<feature type="region of interest" description="Disordered" evidence="1">
    <location>
        <begin position="1"/>
        <end position="53"/>
    </location>
</feature>
<feature type="compositionally biased region" description="Low complexity" evidence="1">
    <location>
        <begin position="18"/>
        <end position="36"/>
    </location>
</feature>
<protein>
    <submittedName>
        <fullName evidence="2">Uncharacterized protein</fullName>
    </submittedName>
</protein>